<reference evidence="4" key="3">
    <citation type="journal article" date="2012" name="PLoS Pathog.">
        <title>Comparative genomics of the apicomplexan parasites Toxoplasma gondii and Neospora caninum: Coccidia differing in host range and transmission strategy.</title>
        <authorList>
            <person name="Reid A.J."/>
            <person name="Vermont S.J."/>
            <person name="Cotton J.A."/>
            <person name="Harris D."/>
            <person name="Hill-Cawthorne G.A."/>
            <person name="Konen-Waisman S."/>
            <person name="Latham S.M."/>
            <person name="Mourier T."/>
            <person name="Norton R."/>
            <person name="Quail M.A."/>
            <person name="Sanders M."/>
            <person name="Shanmugam D."/>
            <person name="Sohal A."/>
            <person name="Wasmuth J.D."/>
            <person name="Brunk B."/>
            <person name="Grigg M.E."/>
            <person name="Howard J.C."/>
            <person name="Parkinson J."/>
            <person name="Roos D.S."/>
            <person name="Trees A.J."/>
            <person name="Berriman M."/>
            <person name="Pain A."/>
            <person name="Wastling J.M."/>
        </authorList>
    </citation>
    <scope>NUCLEOTIDE SEQUENCE [LARGE SCALE GENOMIC DNA]</scope>
    <source>
        <strain evidence="4">Liverpool</strain>
    </source>
</reference>
<dbReference type="RefSeq" id="XP_003880457.1">
    <property type="nucleotide sequence ID" value="XM_003880408.1"/>
</dbReference>
<dbReference type="GO" id="GO:0000731">
    <property type="term" value="P:DNA synthesis involved in DNA repair"/>
    <property type="evidence" value="ECO:0007669"/>
    <property type="project" value="InterPro"/>
</dbReference>
<feature type="region of interest" description="Disordered" evidence="1">
    <location>
        <begin position="15"/>
        <end position="54"/>
    </location>
</feature>
<evidence type="ECO:0000256" key="1">
    <source>
        <dbReference type="SAM" id="MobiDB-lite"/>
    </source>
</evidence>
<dbReference type="PANTHER" id="PTHR14303">
    <property type="entry name" value="DNA POLYMERASE DELTA SUBUNIT 4"/>
    <property type="match status" value="1"/>
</dbReference>
<evidence type="ECO:0008006" key="5">
    <source>
        <dbReference type="Google" id="ProtNLM"/>
    </source>
</evidence>
<feature type="compositionally biased region" description="Polar residues" evidence="1">
    <location>
        <begin position="40"/>
        <end position="49"/>
    </location>
</feature>
<organism evidence="2 4">
    <name type="scientific">Neospora caninum (strain Liverpool)</name>
    <dbReference type="NCBI Taxonomy" id="572307"/>
    <lineage>
        <taxon>Eukaryota</taxon>
        <taxon>Sar</taxon>
        <taxon>Alveolata</taxon>
        <taxon>Apicomplexa</taxon>
        <taxon>Conoidasida</taxon>
        <taxon>Coccidia</taxon>
        <taxon>Eucoccidiorida</taxon>
        <taxon>Eimeriorina</taxon>
        <taxon>Sarcocystidae</taxon>
        <taxon>Neospora</taxon>
    </lineage>
</organism>
<reference evidence="2" key="1">
    <citation type="submission" date="2011-02" db="EMBL/GenBank/DDBJ databases">
        <authorList>
            <person name="Aslett M."/>
        </authorList>
    </citation>
    <scope>NUCLEOTIDE SEQUENCE</scope>
    <source>
        <strain evidence="2">Liverpool</strain>
    </source>
</reference>
<sequence length="236" mass="26155">MLSFYSWPLVEMSNAASSQTPKKGSTGGSVRTLADFWDHGSTSPQSSKGVRSKTKYRTAPFRLSPSSSCGELHQTAKKGTTEGAHQFGFLPELRTGVTQQERSLSFQGNRDEAGKVRLLAGLSCGRKRFDRFQGLSELLRNKLIAECQTTRHYILGDHEGQAGATDLERMLQRFDMAVQYGPCCGLSRSERWCRADELGMKPPAEVKQAIQLTHSDVSIFDQRLSRFGVTNMGAQQ</sequence>
<dbReference type="PANTHER" id="PTHR14303:SF0">
    <property type="entry name" value="DNA POLYMERASE DELTA SUBUNIT 4"/>
    <property type="match status" value="1"/>
</dbReference>
<reference evidence="3" key="4">
    <citation type="journal article" date="2015" name="PLoS ONE">
        <title>Comprehensive Evaluation of Toxoplasma gondii VEG and Neospora caninum LIV Genomes with Tachyzoite Stage Transcriptome and Proteome Defines Novel Transcript Features.</title>
        <authorList>
            <person name="Ramaprasad A."/>
            <person name="Mourier T."/>
            <person name="Naeem R."/>
            <person name="Malas T.B."/>
            <person name="Moussa E."/>
            <person name="Panigrahi A."/>
            <person name="Vermont S.J."/>
            <person name="Otto T.D."/>
            <person name="Wastling J."/>
            <person name="Pain A."/>
        </authorList>
    </citation>
    <scope>NUCLEOTIDE SEQUENCE</scope>
    <source>
        <strain evidence="3">Liverpool</strain>
    </source>
</reference>
<dbReference type="OrthoDB" id="337486at2759"/>
<dbReference type="AlphaFoldDB" id="F0V9J8"/>
<proteinExistence type="predicted"/>
<dbReference type="Pfam" id="PF04081">
    <property type="entry name" value="DNA_pol_delta_4"/>
    <property type="match status" value="1"/>
</dbReference>
<dbReference type="GO" id="GO:0003887">
    <property type="term" value="F:DNA-directed DNA polymerase activity"/>
    <property type="evidence" value="ECO:0007669"/>
    <property type="project" value="TreeGrafter"/>
</dbReference>
<reference evidence="2" key="2">
    <citation type="submission" date="2011-03" db="EMBL/GenBank/DDBJ databases">
        <title>Comparative genomics and transcriptomics of Neospora caninum and Toxoplasma gondii.</title>
        <authorList>
            <person name="Reid A.J."/>
            <person name="Sohal A."/>
            <person name="Harris D."/>
            <person name="Quail M."/>
            <person name="Sanders M."/>
            <person name="Berriman M."/>
            <person name="Wastling J.M."/>
            <person name="Pain A."/>
        </authorList>
    </citation>
    <scope>NUCLEOTIDE SEQUENCE</scope>
    <source>
        <strain evidence="2">Liverpool</strain>
    </source>
</reference>
<dbReference type="eggNOG" id="ENOG502R072">
    <property type="taxonomic scope" value="Eukaryota"/>
</dbReference>
<evidence type="ECO:0000313" key="2">
    <source>
        <dbReference type="EMBL" id="CBZ50423.1"/>
    </source>
</evidence>
<gene>
    <name evidence="3" type="ORF">BN1204_008915_1</name>
    <name evidence="2" type="ORF">NCLIV_008915</name>
</gene>
<dbReference type="GO" id="GO:0006261">
    <property type="term" value="P:DNA-templated DNA replication"/>
    <property type="evidence" value="ECO:0007669"/>
    <property type="project" value="TreeGrafter"/>
</dbReference>
<name>F0V9J8_NEOCL</name>
<dbReference type="GeneID" id="13441449"/>
<dbReference type="GO" id="GO:0043625">
    <property type="term" value="C:delta DNA polymerase complex"/>
    <property type="evidence" value="ECO:0007669"/>
    <property type="project" value="TreeGrafter"/>
</dbReference>
<keyword evidence="4" id="KW-1185">Reference proteome</keyword>
<dbReference type="Proteomes" id="UP000007494">
    <property type="component" value="Chromosome III"/>
</dbReference>
<evidence type="ECO:0000313" key="3">
    <source>
        <dbReference type="EMBL" id="CEL65031.1"/>
    </source>
</evidence>
<dbReference type="InParanoid" id="F0V9J8"/>
<accession>F0V9J8</accession>
<protein>
    <recommendedName>
        <fullName evidence="5">DNA polymerase delta subunit 4</fullName>
    </recommendedName>
</protein>
<dbReference type="InterPro" id="IPR007218">
    <property type="entry name" value="DNA_pol_delta_4"/>
</dbReference>
<dbReference type="EMBL" id="LN714477">
    <property type="protein sequence ID" value="CEL65031.1"/>
    <property type="molecule type" value="Genomic_DNA"/>
</dbReference>
<evidence type="ECO:0000313" key="4">
    <source>
        <dbReference type="Proteomes" id="UP000007494"/>
    </source>
</evidence>
<dbReference type="EMBL" id="FR823383">
    <property type="protein sequence ID" value="CBZ50423.1"/>
    <property type="molecule type" value="Genomic_DNA"/>
</dbReference>
<dbReference type="OMA" id="FDMAVQY"/>
<dbReference type="VEuPathDB" id="ToxoDB:NCLIV_008915"/>